<accession>A0A7J4JXN8</accession>
<dbReference type="Proteomes" id="UP000590964">
    <property type="component" value="Unassembled WGS sequence"/>
</dbReference>
<evidence type="ECO:0000313" key="3">
    <source>
        <dbReference type="Proteomes" id="UP000590964"/>
    </source>
</evidence>
<dbReference type="EMBL" id="DUFW01000066">
    <property type="protein sequence ID" value="HIH21750.1"/>
    <property type="molecule type" value="Genomic_DNA"/>
</dbReference>
<reference evidence="3" key="1">
    <citation type="journal article" date="2020" name="bioRxiv">
        <title>A rank-normalized archaeal taxonomy based on genome phylogeny resolves widespread incomplete and uneven classifications.</title>
        <authorList>
            <person name="Rinke C."/>
            <person name="Chuvochina M."/>
            <person name="Mussig A.J."/>
            <person name="Chaumeil P.-A."/>
            <person name="Waite D.W."/>
            <person name="Whitman W.B."/>
            <person name="Parks D.H."/>
            <person name="Hugenholtz P."/>
        </authorList>
    </citation>
    <scope>NUCLEOTIDE SEQUENCE [LARGE SCALE GENOMIC DNA]</scope>
</reference>
<comment type="caution">
    <text evidence="2">The sequence shown here is derived from an EMBL/GenBank/DDBJ whole genome shotgun (WGS) entry which is preliminary data.</text>
</comment>
<keyword evidence="1" id="KW-0472">Membrane</keyword>
<proteinExistence type="predicted"/>
<evidence type="ECO:0000256" key="1">
    <source>
        <dbReference type="SAM" id="Phobius"/>
    </source>
</evidence>
<feature type="transmembrane region" description="Helical" evidence="1">
    <location>
        <begin position="7"/>
        <end position="27"/>
    </location>
</feature>
<name>A0A7J4JXN8_9ARCH</name>
<gene>
    <name evidence="2" type="ORF">HA222_03790</name>
</gene>
<keyword evidence="1" id="KW-0812">Transmembrane</keyword>
<dbReference type="AlphaFoldDB" id="A0A7J4JXN8"/>
<sequence>MNSRGQLFSLDLVIALALIILAVGLLYRNAELFQYANKDSAIQAELYRVGLNASNQLVGNPFLNCALVMDGTSSKFITFLPNYLTIDRAGNLPPSDRHLGWNKPGKITKGALGIPDGYSCNVEFQPVPAADLKKECNDSYATAGAENIFSIERKAVFLNKTNENEAGQITKSELEDCRDDPALATPCLLMESTATLRVWKS</sequence>
<protein>
    <submittedName>
        <fullName evidence="2">Uncharacterized protein</fullName>
    </submittedName>
</protein>
<evidence type="ECO:0000313" key="2">
    <source>
        <dbReference type="EMBL" id="HIH21750.1"/>
    </source>
</evidence>
<keyword evidence="1" id="KW-1133">Transmembrane helix</keyword>
<organism evidence="2 3">
    <name type="scientific">Candidatus Iainarchaeum sp</name>
    <dbReference type="NCBI Taxonomy" id="3101447"/>
    <lineage>
        <taxon>Archaea</taxon>
        <taxon>Candidatus Iainarchaeota</taxon>
        <taxon>Candidatus Iainarchaeia</taxon>
        <taxon>Candidatus Iainarchaeales</taxon>
        <taxon>Candidatus Iainarchaeaceae</taxon>
        <taxon>Candidatus Iainarchaeum</taxon>
    </lineage>
</organism>